<dbReference type="GO" id="GO:0046677">
    <property type="term" value="P:response to antibiotic"/>
    <property type="evidence" value="ECO:0007669"/>
    <property type="project" value="UniProtKB-KW"/>
</dbReference>
<dbReference type="GO" id="GO:0140359">
    <property type="term" value="F:ABC-type transporter activity"/>
    <property type="evidence" value="ECO:0007669"/>
    <property type="project" value="InterPro"/>
</dbReference>
<sequence length="291" mass="31593">MTTPEVIRGSRAAARRVPPARRRSIIAVGFSRIIYEILGYFRSPDTVFFTFLFPIIMLGVLTAAFSSAGNVNPVPGGPSVSVGATYLPGMVAAGMLLSGMQGLAIEIAMEKSGGTLKRLGGSPLSPVSYFIGKFGCVFVTGLIQLTALLLFAWAVLRIDLPTSPEAWLTIAWMFPLGIACAAFLGIALSSVPRSGKSATAVVIPVMLLLQFFSGVYLQFHVLPTWMQNVSSIFPLKWMAQGMRAAFLPDGFKVMEQGEVWNLGWVAVWLAVWLVGGIILSRLTFRWLRRDT</sequence>
<accession>A0A2A6FN32</accession>
<dbReference type="AlphaFoldDB" id="A0A2A6FN32"/>
<feature type="transmembrane region" description="Helical" evidence="6">
    <location>
        <begin position="200"/>
        <end position="219"/>
    </location>
</feature>
<feature type="domain" description="ABC transmembrane type-2" evidence="7">
    <location>
        <begin position="45"/>
        <end position="290"/>
    </location>
</feature>
<organism evidence="8 9">
    <name type="scientific">Candidatus Lumbricidiphila eiseniae</name>
    <dbReference type="NCBI Taxonomy" id="1969409"/>
    <lineage>
        <taxon>Bacteria</taxon>
        <taxon>Bacillati</taxon>
        <taxon>Actinomycetota</taxon>
        <taxon>Actinomycetes</taxon>
        <taxon>Micrococcales</taxon>
        <taxon>Microbacteriaceae</taxon>
        <taxon>Candidatus Lumbricidiphila</taxon>
    </lineage>
</organism>
<reference evidence="9" key="1">
    <citation type="submission" date="2017-03" db="EMBL/GenBank/DDBJ databases">
        <authorList>
            <person name="Lund M.B."/>
        </authorList>
    </citation>
    <scope>NUCLEOTIDE SEQUENCE [LARGE SCALE GENOMIC DNA]</scope>
</reference>
<keyword evidence="3 6" id="KW-1133">Transmembrane helix</keyword>
<feature type="transmembrane region" description="Helical" evidence="6">
    <location>
        <begin position="86"/>
        <end position="109"/>
    </location>
</feature>
<keyword evidence="5" id="KW-0046">Antibiotic resistance</keyword>
<dbReference type="PIRSF" id="PIRSF006648">
    <property type="entry name" value="DrrB"/>
    <property type="match status" value="1"/>
</dbReference>
<dbReference type="Pfam" id="PF12698">
    <property type="entry name" value="ABC2_membrane_3"/>
    <property type="match status" value="1"/>
</dbReference>
<evidence type="ECO:0000256" key="3">
    <source>
        <dbReference type="ARBA" id="ARBA00022989"/>
    </source>
</evidence>
<protein>
    <submittedName>
        <fullName evidence="8">ABC transporter</fullName>
    </submittedName>
</protein>
<evidence type="ECO:0000256" key="1">
    <source>
        <dbReference type="ARBA" id="ARBA00004141"/>
    </source>
</evidence>
<evidence type="ECO:0000256" key="6">
    <source>
        <dbReference type="SAM" id="Phobius"/>
    </source>
</evidence>
<proteinExistence type="predicted"/>
<keyword evidence="4 6" id="KW-0472">Membrane</keyword>
<dbReference type="GO" id="GO:0043190">
    <property type="term" value="C:ATP-binding cassette (ABC) transporter complex"/>
    <property type="evidence" value="ECO:0007669"/>
    <property type="project" value="InterPro"/>
</dbReference>
<evidence type="ECO:0000256" key="4">
    <source>
        <dbReference type="ARBA" id="ARBA00023136"/>
    </source>
</evidence>
<dbReference type="InterPro" id="IPR052902">
    <property type="entry name" value="ABC-2_transporter"/>
</dbReference>
<dbReference type="InterPro" id="IPR047817">
    <property type="entry name" value="ABC2_TM_bact-type"/>
</dbReference>
<dbReference type="InterPro" id="IPR013525">
    <property type="entry name" value="ABC2_TM"/>
</dbReference>
<feature type="transmembrane region" description="Helical" evidence="6">
    <location>
        <begin position="166"/>
        <end position="188"/>
    </location>
</feature>
<dbReference type="PROSITE" id="PS51012">
    <property type="entry name" value="ABC_TM2"/>
    <property type="match status" value="1"/>
</dbReference>
<feature type="transmembrane region" description="Helical" evidence="6">
    <location>
        <begin position="47"/>
        <end position="66"/>
    </location>
</feature>
<dbReference type="EMBL" id="NAEP01000073">
    <property type="protein sequence ID" value="PDQ34078.1"/>
    <property type="molecule type" value="Genomic_DNA"/>
</dbReference>
<comment type="subcellular location">
    <subcellularLocation>
        <location evidence="1">Membrane</location>
        <topology evidence="1">Multi-pass membrane protein</topology>
    </subcellularLocation>
</comment>
<evidence type="ECO:0000313" key="9">
    <source>
        <dbReference type="Proteomes" id="UP000219994"/>
    </source>
</evidence>
<evidence type="ECO:0000313" key="8">
    <source>
        <dbReference type="EMBL" id="PDQ34078.1"/>
    </source>
</evidence>
<keyword evidence="2 6" id="KW-0812">Transmembrane</keyword>
<feature type="transmembrane region" description="Helical" evidence="6">
    <location>
        <begin position="130"/>
        <end position="154"/>
    </location>
</feature>
<name>A0A2A6FN32_9MICO</name>
<dbReference type="Proteomes" id="UP000219994">
    <property type="component" value="Unassembled WGS sequence"/>
</dbReference>
<evidence type="ECO:0000256" key="2">
    <source>
        <dbReference type="ARBA" id="ARBA00022692"/>
    </source>
</evidence>
<feature type="transmembrane region" description="Helical" evidence="6">
    <location>
        <begin position="262"/>
        <end position="284"/>
    </location>
</feature>
<dbReference type="InterPro" id="IPR000412">
    <property type="entry name" value="ABC_2_transport"/>
</dbReference>
<gene>
    <name evidence="8" type="ORF">B5766_13285</name>
</gene>
<dbReference type="PANTHER" id="PTHR43027">
    <property type="entry name" value="DOXORUBICIN RESISTANCE ABC TRANSPORTER PERMEASE PROTEIN DRRC-RELATED"/>
    <property type="match status" value="1"/>
</dbReference>
<dbReference type="PANTHER" id="PTHR43027:SF2">
    <property type="entry name" value="TRANSPORT PERMEASE PROTEIN"/>
    <property type="match status" value="1"/>
</dbReference>
<comment type="caution">
    <text evidence="8">The sequence shown here is derived from an EMBL/GenBank/DDBJ whole genome shotgun (WGS) entry which is preliminary data.</text>
</comment>
<evidence type="ECO:0000256" key="5">
    <source>
        <dbReference type="ARBA" id="ARBA00023251"/>
    </source>
</evidence>
<evidence type="ECO:0000259" key="7">
    <source>
        <dbReference type="PROSITE" id="PS51012"/>
    </source>
</evidence>